<evidence type="ECO:0000256" key="2">
    <source>
        <dbReference type="ARBA" id="ARBA00022801"/>
    </source>
</evidence>
<evidence type="ECO:0000256" key="1">
    <source>
        <dbReference type="ARBA" id="ARBA00010515"/>
    </source>
</evidence>
<sequence length="331" mass="36401">MKKKTSIVLILLMLSYYVCAKQIDINRFPSPQTVSLTLQPLVSAVPMTYWNDHPKTPKQWHDWVNTIAQFSLARLPELKQKFQVNSQPITLGGVSAFMISPKSITPENKNRILLHFHGGGYVLNPGEAGIDEAIMMAGYGNINVISIDYRMPPNAPFPAAIEDALSAYAALLEQYPASHIGVFGTSTGGGITLALMLKAKTLNLALPAAIVVGTPWTDLTNAGDTYVTNEGIDNVLVSYDGWLGDAAQLYAGKYDLKHPLISPLYGDVRNLPPTLLFTGTRDLFLSNTIRMHLKLKDVGVKADLIVFEGLSHAQYLMTVDAPETQRYFYES</sequence>
<dbReference type="PANTHER" id="PTHR48081">
    <property type="entry name" value="AB HYDROLASE SUPERFAMILY PROTEIN C4A8.06C"/>
    <property type="match status" value="1"/>
</dbReference>
<dbReference type="InterPro" id="IPR029058">
    <property type="entry name" value="AB_hydrolase_fold"/>
</dbReference>
<keyword evidence="2" id="KW-0378">Hydrolase</keyword>
<evidence type="ECO:0000313" key="6">
    <source>
        <dbReference type="Proteomes" id="UP001500171"/>
    </source>
</evidence>
<keyword evidence="6" id="KW-1185">Reference proteome</keyword>
<comment type="similarity">
    <text evidence="1">Belongs to the 'GDXG' lipolytic enzyme family.</text>
</comment>
<dbReference type="SUPFAM" id="SSF53474">
    <property type="entry name" value="alpha/beta-Hydrolases"/>
    <property type="match status" value="1"/>
</dbReference>
<dbReference type="RefSeq" id="WP_345489018.1">
    <property type="nucleotide sequence ID" value="NZ_BAABHY010000001.1"/>
</dbReference>
<organism evidence="5 6">
    <name type="scientific">Orbus sasakiae</name>
    <dbReference type="NCBI Taxonomy" id="1078475"/>
    <lineage>
        <taxon>Bacteria</taxon>
        <taxon>Pseudomonadati</taxon>
        <taxon>Pseudomonadota</taxon>
        <taxon>Gammaproteobacteria</taxon>
        <taxon>Orbales</taxon>
        <taxon>Orbaceae</taxon>
        <taxon>Orbus</taxon>
    </lineage>
</organism>
<evidence type="ECO:0000259" key="4">
    <source>
        <dbReference type="Pfam" id="PF07859"/>
    </source>
</evidence>
<reference evidence="6" key="1">
    <citation type="journal article" date="2019" name="Int. J. Syst. Evol. Microbiol.">
        <title>The Global Catalogue of Microorganisms (GCM) 10K type strain sequencing project: providing services to taxonomists for standard genome sequencing and annotation.</title>
        <authorList>
            <consortium name="The Broad Institute Genomics Platform"/>
            <consortium name="The Broad Institute Genome Sequencing Center for Infectious Disease"/>
            <person name="Wu L."/>
            <person name="Ma J."/>
        </authorList>
    </citation>
    <scope>NUCLEOTIDE SEQUENCE [LARGE SCALE GENOMIC DNA]</scope>
    <source>
        <strain evidence="6">JCM 18050</strain>
    </source>
</reference>
<dbReference type="EMBL" id="BAABHY010000001">
    <property type="protein sequence ID" value="GAA5107089.1"/>
    <property type="molecule type" value="Genomic_DNA"/>
</dbReference>
<gene>
    <name evidence="5" type="ORF">GCM10023211_07810</name>
</gene>
<protein>
    <recommendedName>
        <fullName evidence="4">Alpha/beta hydrolase fold-3 domain-containing protein</fullName>
    </recommendedName>
</protein>
<proteinExistence type="inferred from homology"/>
<keyword evidence="3" id="KW-0732">Signal</keyword>
<evidence type="ECO:0000256" key="3">
    <source>
        <dbReference type="SAM" id="SignalP"/>
    </source>
</evidence>
<accession>A0ABP9N1S0</accession>
<feature type="signal peptide" evidence="3">
    <location>
        <begin position="1"/>
        <end position="20"/>
    </location>
</feature>
<feature type="domain" description="Alpha/beta hydrolase fold-3" evidence="4">
    <location>
        <begin position="113"/>
        <end position="314"/>
    </location>
</feature>
<dbReference type="Gene3D" id="3.40.50.1820">
    <property type="entry name" value="alpha/beta hydrolase"/>
    <property type="match status" value="1"/>
</dbReference>
<dbReference type="Pfam" id="PF07859">
    <property type="entry name" value="Abhydrolase_3"/>
    <property type="match status" value="1"/>
</dbReference>
<dbReference type="PANTHER" id="PTHR48081:SF30">
    <property type="entry name" value="ACETYL-HYDROLASE LIPR-RELATED"/>
    <property type="match status" value="1"/>
</dbReference>
<feature type="chain" id="PRO_5046101372" description="Alpha/beta hydrolase fold-3 domain-containing protein" evidence="3">
    <location>
        <begin position="21"/>
        <end position="331"/>
    </location>
</feature>
<dbReference type="InterPro" id="IPR050300">
    <property type="entry name" value="GDXG_lipolytic_enzyme"/>
</dbReference>
<comment type="caution">
    <text evidence="5">The sequence shown here is derived from an EMBL/GenBank/DDBJ whole genome shotgun (WGS) entry which is preliminary data.</text>
</comment>
<dbReference type="Proteomes" id="UP001500171">
    <property type="component" value="Unassembled WGS sequence"/>
</dbReference>
<dbReference type="InterPro" id="IPR013094">
    <property type="entry name" value="AB_hydrolase_3"/>
</dbReference>
<evidence type="ECO:0000313" key="5">
    <source>
        <dbReference type="EMBL" id="GAA5107089.1"/>
    </source>
</evidence>
<name>A0ABP9N1S0_9GAMM</name>